<evidence type="ECO:0000313" key="2">
    <source>
        <dbReference type="Proteomes" id="UP000789405"/>
    </source>
</evidence>
<comment type="caution">
    <text evidence="1">The sequence shown here is derived from an EMBL/GenBank/DDBJ whole genome shotgun (WGS) entry which is preliminary data.</text>
</comment>
<dbReference type="Proteomes" id="UP000789405">
    <property type="component" value="Unassembled WGS sequence"/>
</dbReference>
<sequence length="41" mass="4821">MGLVGTILLKNDDLVNYEENEVRLYDGKIYLQCLEEDYELP</sequence>
<keyword evidence="2" id="KW-1185">Reference proteome</keyword>
<protein>
    <submittedName>
        <fullName evidence="1">8035_t:CDS:1</fullName>
    </submittedName>
</protein>
<evidence type="ECO:0000313" key="1">
    <source>
        <dbReference type="EMBL" id="CAG8558697.1"/>
    </source>
</evidence>
<reference evidence="1" key="1">
    <citation type="submission" date="2021-06" db="EMBL/GenBank/DDBJ databases">
        <authorList>
            <person name="Kallberg Y."/>
            <person name="Tangrot J."/>
            <person name="Rosling A."/>
        </authorList>
    </citation>
    <scope>NUCLEOTIDE SEQUENCE</scope>
    <source>
        <strain evidence="1">MA453B</strain>
    </source>
</reference>
<dbReference type="AlphaFoldDB" id="A0A9N9FV95"/>
<proteinExistence type="predicted"/>
<dbReference type="EMBL" id="CAJVPY010002380">
    <property type="protein sequence ID" value="CAG8558697.1"/>
    <property type="molecule type" value="Genomic_DNA"/>
</dbReference>
<organism evidence="1 2">
    <name type="scientific">Dentiscutata erythropus</name>
    <dbReference type="NCBI Taxonomy" id="1348616"/>
    <lineage>
        <taxon>Eukaryota</taxon>
        <taxon>Fungi</taxon>
        <taxon>Fungi incertae sedis</taxon>
        <taxon>Mucoromycota</taxon>
        <taxon>Glomeromycotina</taxon>
        <taxon>Glomeromycetes</taxon>
        <taxon>Diversisporales</taxon>
        <taxon>Gigasporaceae</taxon>
        <taxon>Dentiscutata</taxon>
    </lineage>
</organism>
<accession>A0A9N9FV95</accession>
<name>A0A9N9FV95_9GLOM</name>
<gene>
    <name evidence="1" type="ORF">DERYTH_LOCUS5627</name>
</gene>
<feature type="non-terminal residue" evidence="1">
    <location>
        <position position="41"/>
    </location>
</feature>